<organism evidence="3 4">
    <name type="scientific">Tanacetum coccineum</name>
    <dbReference type="NCBI Taxonomy" id="301880"/>
    <lineage>
        <taxon>Eukaryota</taxon>
        <taxon>Viridiplantae</taxon>
        <taxon>Streptophyta</taxon>
        <taxon>Embryophyta</taxon>
        <taxon>Tracheophyta</taxon>
        <taxon>Spermatophyta</taxon>
        <taxon>Magnoliopsida</taxon>
        <taxon>eudicotyledons</taxon>
        <taxon>Gunneridae</taxon>
        <taxon>Pentapetalae</taxon>
        <taxon>asterids</taxon>
        <taxon>campanulids</taxon>
        <taxon>Asterales</taxon>
        <taxon>Asteraceae</taxon>
        <taxon>Asteroideae</taxon>
        <taxon>Anthemideae</taxon>
        <taxon>Anthemidinae</taxon>
        <taxon>Tanacetum</taxon>
    </lineage>
</organism>
<evidence type="ECO:0000259" key="1">
    <source>
        <dbReference type="Pfam" id="PF07727"/>
    </source>
</evidence>
<dbReference type="Pfam" id="PF07727">
    <property type="entry name" value="RVT_2"/>
    <property type="match status" value="2"/>
</dbReference>
<proteinExistence type="predicted"/>
<gene>
    <name evidence="3" type="ORF">Tco_0976146</name>
</gene>
<accession>A0ABQ5EGE2</accession>
<dbReference type="EMBL" id="BQNB010016284">
    <property type="protein sequence ID" value="GJT49989.1"/>
    <property type="molecule type" value="Genomic_DNA"/>
</dbReference>
<dbReference type="InterPro" id="IPR013103">
    <property type="entry name" value="RVT_2"/>
</dbReference>
<sequence>MNYLRVWDCRAVVRLFDPKLKTLGERGIKCIFVGYDKHSKAFRFFVIEPNELVSSNSINESRDAIFDENRFSLVPRPSSRTLDDPKTFDEAMKSQDVAFWKEAINDEMDSIMGNNTWVLADLPLGCKPLGCKWIFKRKLKVDRTIENFKTRLIIWDFRQNSRIDYFNTFAPTAFLNGELDEEFDEVVLSNGYLLNQDDKCVHSKFDEYAKGVLICLYVDDMLIFGTDQVQVDLKKEFLSSMFSMKDMGEAYVILGIRIKHESNGIAIFQSHLLKKFNYFDSTSVSTLVDTSEKLKPNNG</sequence>
<protein>
    <submittedName>
        <fullName evidence="3">Zinc finger, CCHC-type containing protein</fullName>
    </submittedName>
</protein>
<name>A0ABQ5EGE2_9ASTR</name>
<reference evidence="3" key="1">
    <citation type="journal article" date="2022" name="Int. J. Mol. Sci.">
        <title>Draft Genome of Tanacetum Coccineum: Genomic Comparison of Closely Related Tanacetum-Family Plants.</title>
        <authorList>
            <person name="Yamashiro T."/>
            <person name="Shiraishi A."/>
            <person name="Nakayama K."/>
            <person name="Satake H."/>
        </authorList>
    </citation>
    <scope>NUCLEOTIDE SEQUENCE</scope>
</reference>
<keyword evidence="4" id="KW-1185">Reference proteome</keyword>
<evidence type="ECO:0000259" key="2">
    <source>
        <dbReference type="Pfam" id="PF25597"/>
    </source>
</evidence>
<evidence type="ECO:0000313" key="4">
    <source>
        <dbReference type="Proteomes" id="UP001151760"/>
    </source>
</evidence>
<feature type="domain" description="Retroviral polymerase SH3-like" evidence="2">
    <location>
        <begin position="9"/>
        <end position="73"/>
    </location>
</feature>
<dbReference type="Proteomes" id="UP001151760">
    <property type="component" value="Unassembled WGS sequence"/>
</dbReference>
<reference evidence="3" key="2">
    <citation type="submission" date="2022-01" db="EMBL/GenBank/DDBJ databases">
        <authorList>
            <person name="Yamashiro T."/>
            <person name="Shiraishi A."/>
            <person name="Satake H."/>
            <person name="Nakayama K."/>
        </authorList>
    </citation>
    <scope>NUCLEOTIDE SEQUENCE</scope>
</reference>
<comment type="caution">
    <text evidence="3">The sequence shown here is derived from an EMBL/GenBank/DDBJ whole genome shotgun (WGS) entry which is preliminary data.</text>
</comment>
<feature type="domain" description="Reverse transcriptase Ty1/copia-type" evidence="1">
    <location>
        <begin position="114"/>
        <end position="174"/>
    </location>
</feature>
<dbReference type="Pfam" id="PF25597">
    <property type="entry name" value="SH3_retrovirus"/>
    <property type="match status" value="1"/>
</dbReference>
<feature type="domain" description="Reverse transcriptase Ty1/copia-type" evidence="1">
    <location>
        <begin position="198"/>
        <end position="282"/>
    </location>
</feature>
<evidence type="ECO:0000313" key="3">
    <source>
        <dbReference type="EMBL" id="GJT49989.1"/>
    </source>
</evidence>
<dbReference type="InterPro" id="IPR057670">
    <property type="entry name" value="SH3_retrovirus"/>
</dbReference>